<keyword evidence="1" id="KW-0732">Signal</keyword>
<evidence type="ECO:0000259" key="2">
    <source>
        <dbReference type="Pfam" id="PF16033"/>
    </source>
</evidence>
<dbReference type="PANTHER" id="PTHR21177">
    <property type="entry name" value="IP06524P-RELATED"/>
    <property type="match status" value="1"/>
</dbReference>
<keyword evidence="3" id="KW-1185">Reference proteome</keyword>
<proteinExistence type="predicted"/>
<dbReference type="RefSeq" id="XP_018026679.1">
    <property type="nucleotide sequence ID" value="XM_018171190.1"/>
</dbReference>
<organism evidence="3 4">
    <name type="scientific">Hyalella azteca</name>
    <name type="common">Amphipod</name>
    <dbReference type="NCBI Taxonomy" id="294128"/>
    <lineage>
        <taxon>Eukaryota</taxon>
        <taxon>Metazoa</taxon>
        <taxon>Ecdysozoa</taxon>
        <taxon>Arthropoda</taxon>
        <taxon>Crustacea</taxon>
        <taxon>Multicrustacea</taxon>
        <taxon>Malacostraca</taxon>
        <taxon>Eumalacostraca</taxon>
        <taxon>Peracarida</taxon>
        <taxon>Amphipoda</taxon>
        <taxon>Senticaudata</taxon>
        <taxon>Talitrida</taxon>
        <taxon>Talitroidea</taxon>
        <taxon>Hyalellidae</taxon>
        <taxon>Hyalella</taxon>
    </lineage>
</organism>
<evidence type="ECO:0000313" key="3">
    <source>
        <dbReference type="Proteomes" id="UP000694843"/>
    </source>
</evidence>
<evidence type="ECO:0000256" key="1">
    <source>
        <dbReference type="SAM" id="SignalP"/>
    </source>
</evidence>
<dbReference type="OrthoDB" id="6338576at2759"/>
<dbReference type="PANTHER" id="PTHR21177:SF7">
    <property type="entry name" value="GH11627P"/>
    <property type="match status" value="1"/>
</dbReference>
<reference evidence="4" key="1">
    <citation type="submission" date="2025-08" db="UniProtKB">
        <authorList>
            <consortium name="RefSeq"/>
        </authorList>
    </citation>
    <scope>IDENTIFICATION</scope>
    <source>
        <tissue evidence="4">Whole organism</tissue>
    </source>
</reference>
<dbReference type="InterPro" id="IPR031993">
    <property type="entry name" value="DUF4789"/>
</dbReference>
<name>A0A8B7PKH3_HYAAZ</name>
<protein>
    <submittedName>
        <fullName evidence="4">Uncharacterized protein LOC108682077</fullName>
    </submittedName>
</protein>
<dbReference type="GeneID" id="108682077"/>
<feature type="chain" id="PRO_5034010387" evidence="1">
    <location>
        <begin position="18"/>
        <end position="390"/>
    </location>
</feature>
<gene>
    <name evidence="4" type="primary">LOC108682077</name>
</gene>
<evidence type="ECO:0000313" key="4">
    <source>
        <dbReference type="RefSeq" id="XP_018026679.1"/>
    </source>
</evidence>
<sequence length="390" mass="42387">MSYFKIIVLMLVSGIGAQHFGRSIHPQFRGPVFFPAPNNIARIPRTPSPLPNIFFQHRGHPHASAIAFGVSDGRGSPISFSNKDQLVGSNQRVPIVFGVNEGRPLPSLSTVMNRIPANNGGTIGAGINTFLPIIPPTDTIATNPSSPAQTTSVNATSDKCSLKFLLTMFEGSCSRLLTRSSCESDQWLLLSSDGVAHCAERRCPWEQLEFQGDCVDPATPDLCPRGQIIYVDINGQAECDCEANHYFDADSGQCFMLHEQGPCESSHYLEKGLDGKMECVPNPCENDELVSFEGTCYKKNYKGYCSPTLIEILAESNSADCLFTPPRSVFDVLALSACPEGSQRSFLGKCREVLRIPTQTTSPSFRGVCLPGFVSDQTGTCRRVVSIFSG</sequence>
<dbReference type="KEGG" id="hazt:108682077"/>
<dbReference type="Pfam" id="PF16033">
    <property type="entry name" value="DUF4789"/>
    <property type="match status" value="1"/>
</dbReference>
<dbReference type="Proteomes" id="UP000694843">
    <property type="component" value="Unplaced"/>
</dbReference>
<accession>A0A8B7PKH3</accession>
<dbReference type="AlphaFoldDB" id="A0A8B7PKH3"/>
<feature type="signal peptide" evidence="1">
    <location>
        <begin position="1"/>
        <end position="17"/>
    </location>
</feature>
<feature type="domain" description="DUF4789" evidence="2">
    <location>
        <begin position="223"/>
        <end position="300"/>
    </location>
</feature>